<dbReference type="Proteomes" id="UP000441032">
    <property type="component" value="Unassembled WGS sequence"/>
</dbReference>
<reference evidence="2 3" key="1">
    <citation type="submission" date="2019-11" db="EMBL/GenBank/DDBJ databases">
        <title>Phenotypic characterization of an OXA-22 and OXA-60 co-producing Ralstonia pickettii clinical strain.</title>
        <authorList>
            <person name="He F."/>
        </authorList>
    </citation>
    <scope>NUCLEOTIDE SEQUENCE [LARGE SCALE GENOMIC DNA]</scope>
    <source>
        <strain evidence="2 3">PSLESD1</strain>
    </source>
</reference>
<comment type="caution">
    <text evidence="2">The sequence shown here is derived from an EMBL/GenBank/DDBJ whole genome shotgun (WGS) entry which is preliminary data.</text>
</comment>
<gene>
    <name evidence="2" type="ORF">GJQ57_12485</name>
</gene>
<evidence type="ECO:0000313" key="3">
    <source>
        <dbReference type="Proteomes" id="UP000441032"/>
    </source>
</evidence>
<organism evidence="2 3">
    <name type="scientific">Ralstonia pickettii</name>
    <name type="common">Burkholderia pickettii</name>
    <dbReference type="NCBI Taxonomy" id="329"/>
    <lineage>
        <taxon>Bacteria</taxon>
        <taxon>Pseudomonadati</taxon>
        <taxon>Pseudomonadota</taxon>
        <taxon>Betaproteobacteria</taxon>
        <taxon>Burkholderiales</taxon>
        <taxon>Burkholderiaceae</taxon>
        <taxon>Ralstonia</taxon>
    </lineage>
</organism>
<accession>A0A7X2HN59</accession>
<dbReference type="AlphaFoldDB" id="A0A7X2HN59"/>
<name>A0A7X2HN59_RALPI</name>
<feature type="region of interest" description="Disordered" evidence="1">
    <location>
        <begin position="1"/>
        <end position="23"/>
    </location>
</feature>
<dbReference type="InterPro" id="IPR009228">
    <property type="entry name" value="Capsid_scaffold_GpO"/>
</dbReference>
<protein>
    <submittedName>
        <fullName evidence="2">Capsid scaffolding protein</fullName>
    </submittedName>
</protein>
<evidence type="ECO:0000256" key="1">
    <source>
        <dbReference type="SAM" id="MobiDB-lite"/>
    </source>
</evidence>
<dbReference type="EMBL" id="WJYN01000004">
    <property type="protein sequence ID" value="MRS99461.1"/>
    <property type="molecule type" value="Genomic_DNA"/>
</dbReference>
<evidence type="ECO:0000313" key="2">
    <source>
        <dbReference type="EMBL" id="MRS99461.1"/>
    </source>
</evidence>
<proteinExistence type="predicted"/>
<dbReference type="Pfam" id="PF05929">
    <property type="entry name" value="Phage_GPO"/>
    <property type="match status" value="1"/>
</dbReference>
<sequence>MHGAEDDSTNEPQTTEDNMGTKATKFFRIATEGATSDGRVIDRNTLVQMAKNYDPKTYTARINMEHIRGYSAAGPFKAYGDVVALKAEEQDGKMGLYAQLDPTDELIALTKARQKIFSSMEVQPSFADTKEAYLVGLAVTDNPASLGCEVLQFSATAKVNPLAARKQDPSNLFTEAVEVDFDFTPEQPSATAGLADSIKRLFSRQAKAETGNDARFSDVQDAVQIIATQVQSMGDQFTAGLKTINDQMAQFKAQADERDKAFNTLKQGLETTPAFSARPPATGGDGAAAIKTDC</sequence>